<evidence type="ECO:0000256" key="4">
    <source>
        <dbReference type="RuleBase" id="RU362030"/>
    </source>
</evidence>
<dbReference type="EC" id="2.1.1.-" evidence="4"/>
<dbReference type="InterPro" id="IPR011610">
    <property type="entry name" value="SAM_mthyl_Trfase_ML2640-like"/>
</dbReference>
<sequence length="305" mass="35131">MEKKFMSALICAFSRAYHSKENEVKIFDDTIAELLLSKEEYNEIGENMTNGIKFFNPKFVGSQDEALRWIVDNQLAPSPLGRAAYAEKMLKNAVCVGKAKQYLIFAAGYDSFAYHQPQWVKEIEIFEIDHPVTASDKMDRLKKAHLEIHDNVNYVVADFTQEKWIESLTKNKIFDRNKISFCSVLGLSYYLSKTDFEGLIKAIGEIIPKGSSLVFEYPDDATYANKVAERTKKQVMLANEANEKMLAGYSYDEMEKLLCKCGFLIYEHLTPKQITEQYFEEYNKANSTHYMSAFDNVNYCLAVRQ</sequence>
<evidence type="ECO:0000256" key="2">
    <source>
        <dbReference type="ARBA" id="ARBA00022603"/>
    </source>
</evidence>
<gene>
    <name evidence="5" type="ordered locus">CLL_A3460</name>
</gene>
<comment type="function">
    <text evidence="4">Exhibits S-adenosyl-L-methionine-dependent methyltransferase activity.</text>
</comment>
<evidence type="ECO:0000256" key="3">
    <source>
        <dbReference type="ARBA" id="ARBA00022679"/>
    </source>
</evidence>
<evidence type="ECO:0000256" key="1">
    <source>
        <dbReference type="ARBA" id="ARBA00008138"/>
    </source>
</evidence>
<dbReference type="Pfam" id="PF04072">
    <property type="entry name" value="LCM"/>
    <property type="match status" value="1"/>
</dbReference>
<keyword evidence="3" id="KW-0808">Transferase</keyword>
<proteinExistence type="inferred from homology"/>
<dbReference type="Gene3D" id="3.40.50.150">
    <property type="entry name" value="Vaccinia Virus protein VP39"/>
    <property type="match status" value="1"/>
</dbReference>
<dbReference type="EMBL" id="CP001056">
    <property type="protein sequence ID" value="ACD21804.1"/>
    <property type="molecule type" value="Genomic_DNA"/>
</dbReference>
<dbReference type="InterPro" id="IPR029063">
    <property type="entry name" value="SAM-dependent_MTases_sf"/>
</dbReference>
<dbReference type="SUPFAM" id="SSF53335">
    <property type="entry name" value="S-adenosyl-L-methionine-dependent methyltransferases"/>
    <property type="match status" value="1"/>
</dbReference>
<dbReference type="HOGENOM" id="CLU_056160_3_0_9"/>
<accession>U4PD35</accession>
<dbReference type="KEGG" id="cbk:CLL_A3460"/>
<keyword evidence="2 4" id="KW-0489">Methyltransferase</keyword>
<dbReference type="AlphaFoldDB" id="B2TR67"/>
<dbReference type="NCBIfam" id="TIGR00027">
    <property type="entry name" value="mthyl_TIGR00027"/>
    <property type="match status" value="1"/>
</dbReference>
<comment type="similarity">
    <text evidence="1 4">Belongs to the UPF0677 family.</text>
</comment>
<name>B2TR67_CLOBB</name>
<dbReference type="PATRIC" id="fig|935198.13.peg.3416"/>
<organism evidence="5">
    <name type="scientific">Clostridium botulinum (strain Eklund 17B / Type B)</name>
    <dbReference type="NCBI Taxonomy" id="935198"/>
    <lineage>
        <taxon>Bacteria</taxon>
        <taxon>Bacillati</taxon>
        <taxon>Bacillota</taxon>
        <taxon>Clostridia</taxon>
        <taxon>Eubacteriales</taxon>
        <taxon>Clostridiaceae</taxon>
        <taxon>Clostridium</taxon>
    </lineage>
</organism>
<evidence type="ECO:0000313" key="5">
    <source>
        <dbReference type="EMBL" id="ACD21804.1"/>
    </source>
</evidence>
<accession>B2TR67</accession>
<reference evidence="5" key="2">
    <citation type="submission" date="2009-08" db="EMBL/GenBank/DDBJ databases">
        <authorList>
            <person name="Shrivastava S."/>
            <person name="Brinkac L.M."/>
            <person name="Dodson R.J."/>
            <person name="Harkins D.M."/>
            <person name="Durkin A.S."/>
            <person name="Sutton G."/>
        </authorList>
    </citation>
    <scope>NUCLEOTIDE SEQUENCE</scope>
    <source>
        <strain evidence="5">Eklund 17B</strain>
    </source>
</reference>
<protein>
    <recommendedName>
        <fullName evidence="4">S-adenosyl-L-methionine-dependent methyltransferase</fullName>
        <ecNumber evidence="4">2.1.1.-</ecNumber>
    </recommendedName>
</protein>
<reference evidence="5" key="1">
    <citation type="submission" date="2009-06" db="EMBL/GenBank/DDBJ databases">
        <authorList>
            <consortium name="US DOE Joint Genome Institute (JGI-PGF)"/>
            <person name="Lucas S."/>
            <person name="Copeland A."/>
            <person name="Lapidus A."/>
            <person name="Glavina del Rio T."/>
            <person name="Dalin E."/>
            <person name="Tice H."/>
            <person name="Bruce D."/>
            <person name="Goodwin L."/>
            <person name="Pitluck S."/>
            <person name="Kyrpides N."/>
            <person name="Mavromatis K."/>
            <person name="Ivanova N."/>
            <person name="Saunders E."/>
            <person name="Brettin T."/>
            <person name="Detter J.C."/>
            <person name="Han C."/>
            <person name="Larimer F."/>
            <person name="Land M."/>
            <person name="Hauser L."/>
            <person name="Markowitz V."/>
            <person name="Cheng J.-F."/>
            <person name="Hugenholtz P."/>
            <person name="Woyke T."/>
            <person name="Wu D."/>
            <person name="Gronow S."/>
            <person name="Klenk H.-P."/>
            <person name="Eisen J.A."/>
        </authorList>
    </citation>
    <scope>NUCLEOTIDE SEQUENCE</scope>
    <source>
        <strain evidence="5">Eklund 17B</strain>
    </source>
</reference>
<dbReference type="GO" id="GO:0032259">
    <property type="term" value="P:methylation"/>
    <property type="evidence" value="ECO:0007669"/>
    <property type="project" value="UniProtKB-KW"/>
</dbReference>
<dbReference type="PANTHER" id="PTHR43619">
    <property type="entry name" value="S-ADENOSYL-L-METHIONINE-DEPENDENT METHYLTRANSFERASE YKTD-RELATED"/>
    <property type="match status" value="1"/>
</dbReference>
<dbReference type="GO" id="GO:0008168">
    <property type="term" value="F:methyltransferase activity"/>
    <property type="evidence" value="ECO:0007669"/>
    <property type="project" value="UniProtKB-UniRule"/>
</dbReference>
<dbReference type="PANTHER" id="PTHR43619:SF2">
    <property type="entry name" value="S-ADENOSYL-L-METHIONINE-DEPENDENT METHYLTRANSFERASES SUPERFAMILY PROTEIN"/>
    <property type="match status" value="1"/>
</dbReference>
<keyword evidence="4" id="KW-0949">S-adenosyl-L-methionine</keyword>
<dbReference type="InterPro" id="IPR007213">
    <property type="entry name" value="Ppm1/Ppm2/Tcmp"/>
</dbReference>